<evidence type="ECO:0000313" key="2">
    <source>
        <dbReference type="Proteomes" id="UP000397656"/>
    </source>
</evidence>
<name>A0A643G421_9BURK</name>
<gene>
    <name evidence="1" type="ORF">F7R26_010180</name>
</gene>
<dbReference type="Proteomes" id="UP000397656">
    <property type="component" value="Chromosome 1"/>
</dbReference>
<accession>A0A643G421</accession>
<sequence>MKLHYAICAALIGVSGGAMAAVSADEAKQLGTTLTEFGAVKAGNAEGTIPAYTGGLTKAPADYKPDSGFWPDPYKDEKPLFRIDAKNVDKYAAKLSEGQKYLIKKNPGTYYIDIYPTHRSAAYPEKILKATVRNATGCRTVKDGLGIERACRGGMPFPIPKTGNEVMWDHILRYMGETAMVSNHGSTWVVDSSGKPTQASEQYTFQDYVYYQVDQADRDPDMIWRTYSNNKVPARRAGEMTGLIDYLDPVDKPRKAWNYQPGQRRVKQSPEFAYDTPVGSMGGVTLFDELFVFTGKQDRFDFKLVGKKEMYIPYNSYKMYNSCTAEDALQPKHVNPACERWELHRVWVVEATLKPGQRHVYSKRIYYFDEDWSGASLYDAFDQSGELYRALFQGTIQLFGKTVQPYGVKNTIYDFNKGIYAYINDASKSGYFVQPSRLSERELNPEAVVARETAR</sequence>
<proteinExistence type="predicted"/>
<protein>
    <submittedName>
        <fullName evidence="1">DUF1329 domain-containing protein</fullName>
    </submittedName>
</protein>
<organism evidence="1 2">
    <name type="scientific">Cupriavidus basilensis</name>
    <dbReference type="NCBI Taxonomy" id="68895"/>
    <lineage>
        <taxon>Bacteria</taxon>
        <taxon>Pseudomonadati</taxon>
        <taxon>Pseudomonadota</taxon>
        <taxon>Betaproteobacteria</taxon>
        <taxon>Burkholderiales</taxon>
        <taxon>Burkholderiaceae</taxon>
        <taxon>Cupriavidus</taxon>
    </lineage>
</organism>
<dbReference type="AlphaFoldDB" id="A0A643G421"/>
<evidence type="ECO:0000313" key="1">
    <source>
        <dbReference type="EMBL" id="QOT78338.1"/>
    </source>
</evidence>
<dbReference type="Gene3D" id="2.50.20.10">
    <property type="entry name" value="Lipoprotein localisation LolA/LolB/LppX"/>
    <property type="match status" value="1"/>
</dbReference>
<dbReference type="GeneID" id="98401271"/>
<reference evidence="1 2" key="1">
    <citation type="submission" date="2020-10" db="EMBL/GenBank/DDBJ databases">
        <title>Complete genome sequence of Cupriavidus basilensis CCUG 49340T.</title>
        <authorList>
            <person name="Salva-Serra F."/>
            <person name="Donoso R.A."/>
            <person name="Cho K.H."/>
            <person name="Yoo J.A."/>
            <person name="Lee K."/>
            <person name="Yoon S.-H."/>
            <person name="Perez-Pantoja D."/>
            <person name="Moore E.R.B."/>
        </authorList>
    </citation>
    <scope>NUCLEOTIDE SEQUENCE [LARGE SCALE GENOMIC DNA]</scope>
    <source>
        <strain evidence="2">CCUG 49340</strain>
    </source>
</reference>
<dbReference type="Pfam" id="PF07044">
    <property type="entry name" value="DUF1329"/>
    <property type="match status" value="1"/>
</dbReference>
<dbReference type="RefSeq" id="WP_150983470.1">
    <property type="nucleotide sequence ID" value="NZ_CP062803.1"/>
</dbReference>
<dbReference type="EMBL" id="CP062803">
    <property type="protein sequence ID" value="QOT78338.1"/>
    <property type="molecule type" value="Genomic_DNA"/>
</dbReference>
<dbReference type="CDD" id="cd16329">
    <property type="entry name" value="LolA_like"/>
    <property type="match status" value="1"/>
</dbReference>
<dbReference type="InterPro" id="IPR010752">
    <property type="entry name" value="DUF1329"/>
</dbReference>